<organism evidence="1 2">
    <name type="scientific">Roseovarius nanhaiticus</name>
    <dbReference type="NCBI Taxonomy" id="573024"/>
    <lineage>
        <taxon>Bacteria</taxon>
        <taxon>Pseudomonadati</taxon>
        <taxon>Pseudomonadota</taxon>
        <taxon>Alphaproteobacteria</taxon>
        <taxon>Rhodobacterales</taxon>
        <taxon>Roseobacteraceae</taxon>
        <taxon>Roseovarius</taxon>
    </lineage>
</organism>
<gene>
    <name evidence="1" type="ORF">SAMN05421666_1827</name>
</gene>
<proteinExistence type="predicted"/>
<dbReference type="RefSeq" id="WP_076532823.1">
    <property type="nucleotide sequence ID" value="NZ_CANNEL010000003.1"/>
</dbReference>
<dbReference type="OrthoDB" id="7746086at2"/>
<accession>A0A1N7GAB5</accession>
<dbReference type="AlphaFoldDB" id="A0A1N7GAB5"/>
<reference evidence="1 2" key="1">
    <citation type="submission" date="2017-01" db="EMBL/GenBank/DDBJ databases">
        <authorList>
            <person name="Mah S.A."/>
            <person name="Swanson W.J."/>
            <person name="Moy G.W."/>
            <person name="Vacquier V.D."/>
        </authorList>
    </citation>
    <scope>NUCLEOTIDE SEQUENCE [LARGE SCALE GENOMIC DNA]</scope>
    <source>
        <strain evidence="1 2">DSM 29590</strain>
    </source>
</reference>
<protein>
    <submittedName>
        <fullName evidence="1">Uncharacterized protein</fullName>
    </submittedName>
</protein>
<dbReference type="EMBL" id="FTNV01000001">
    <property type="protein sequence ID" value="SIS09472.1"/>
    <property type="molecule type" value="Genomic_DNA"/>
</dbReference>
<evidence type="ECO:0000313" key="2">
    <source>
        <dbReference type="Proteomes" id="UP000186019"/>
    </source>
</evidence>
<keyword evidence="2" id="KW-1185">Reference proteome</keyword>
<sequence>MRQYAIPHSSPICAARHARLFELIRQQGRARRILARIMAEPEPDPATLAAVARRAAASWQKLR</sequence>
<evidence type="ECO:0000313" key="1">
    <source>
        <dbReference type="EMBL" id="SIS09472.1"/>
    </source>
</evidence>
<name>A0A1N7GAB5_9RHOB</name>
<dbReference type="Proteomes" id="UP000186019">
    <property type="component" value="Unassembled WGS sequence"/>
</dbReference>